<dbReference type="Pfam" id="PF25474">
    <property type="entry name" value="TPR_TmcB"/>
    <property type="match status" value="1"/>
</dbReference>
<sequence>MMLTRSSCPILHSWIPNSPGSSPDSALARTRSCSLTTSFFPEHETATKLATSCCMRETEPRDPVVKKKKNDGITKKGRVSESLLVGGATKGGGGGGGWDGGDGPGSGSDSNSWDGHESTEAYYKKMIETNPENALLLANYASFLKEVKRDLAKAEEYYARAILVNPRDGNVLALYADLIWRTQKNASRAHAYFDQAVKSSPDDCYVLASYARFLWDAEEAEDEEEEEEVKEQSIKCGIESENSAATNYLGGAPSHHRPPLAAASSNSCKIYASSSTKTSLSSIQRNSSVLEKSQSIS</sequence>
<gene>
    <name evidence="4" type="primary">LOC104248781</name>
</gene>
<name>A0A1U7YH15_NICSY</name>
<proteinExistence type="predicted"/>
<dbReference type="eggNOG" id="ENOG502QVY8">
    <property type="taxonomic scope" value="Eukaryota"/>
</dbReference>
<evidence type="ECO:0000313" key="4">
    <source>
        <dbReference type="RefSeq" id="XP_009803407.1"/>
    </source>
</evidence>
<evidence type="ECO:0000313" key="3">
    <source>
        <dbReference type="Proteomes" id="UP000189701"/>
    </source>
</evidence>
<dbReference type="Proteomes" id="UP000189701">
    <property type="component" value="Unplaced"/>
</dbReference>
<feature type="compositionally biased region" description="Gly residues" evidence="1">
    <location>
        <begin position="88"/>
        <end position="106"/>
    </location>
</feature>
<protein>
    <submittedName>
        <fullName evidence="4">Uncharacterized protein LOC104248781</fullName>
    </submittedName>
</protein>
<dbReference type="InterPro" id="IPR057352">
    <property type="entry name" value="TPR_TmcB/C"/>
</dbReference>
<evidence type="ECO:0000259" key="2">
    <source>
        <dbReference type="Pfam" id="PF25474"/>
    </source>
</evidence>
<dbReference type="OrthoDB" id="439046at2759"/>
<feature type="region of interest" description="Disordered" evidence="1">
    <location>
        <begin position="84"/>
        <end position="115"/>
    </location>
</feature>
<dbReference type="KEGG" id="nsy:104248781"/>
<dbReference type="PANTHER" id="PTHR26312:SF168">
    <property type="entry name" value="OS06G0606700 PROTEIN"/>
    <property type="match status" value="1"/>
</dbReference>
<dbReference type="RefSeq" id="XP_009803407.1">
    <property type="nucleotide sequence ID" value="XM_009805105.1"/>
</dbReference>
<dbReference type="SUPFAM" id="SSF48452">
    <property type="entry name" value="TPR-like"/>
    <property type="match status" value="1"/>
</dbReference>
<dbReference type="PANTHER" id="PTHR26312">
    <property type="entry name" value="TETRATRICOPEPTIDE REPEAT PROTEIN 5"/>
    <property type="match status" value="1"/>
</dbReference>
<evidence type="ECO:0000256" key="1">
    <source>
        <dbReference type="SAM" id="MobiDB-lite"/>
    </source>
</evidence>
<dbReference type="AlphaFoldDB" id="A0A1U7YH15"/>
<reference evidence="3" key="1">
    <citation type="journal article" date="2013" name="Genome Biol.">
        <title>Reference genomes and transcriptomes of Nicotiana sylvestris and Nicotiana tomentosiformis.</title>
        <authorList>
            <person name="Sierro N."/>
            <person name="Battey J.N."/>
            <person name="Ouadi S."/>
            <person name="Bovet L."/>
            <person name="Goepfert S."/>
            <person name="Bakaher N."/>
            <person name="Peitsch M.C."/>
            <person name="Ivanov N.V."/>
        </authorList>
    </citation>
    <scope>NUCLEOTIDE SEQUENCE [LARGE SCALE GENOMIC DNA]</scope>
</reference>
<organism evidence="3 4">
    <name type="scientific">Nicotiana sylvestris</name>
    <name type="common">Wood tobacco</name>
    <name type="synonym">South American tobacco</name>
    <dbReference type="NCBI Taxonomy" id="4096"/>
    <lineage>
        <taxon>Eukaryota</taxon>
        <taxon>Viridiplantae</taxon>
        <taxon>Streptophyta</taxon>
        <taxon>Embryophyta</taxon>
        <taxon>Tracheophyta</taxon>
        <taxon>Spermatophyta</taxon>
        <taxon>Magnoliopsida</taxon>
        <taxon>eudicotyledons</taxon>
        <taxon>Gunneridae</taxon>
        <taxon>Pentapetalae</taxon>
        <taxon>asterids</taxon>
        <taxon>lamiids</taxon>
        <taxon>Solanales</taxon>
        <taxon>Solanaceae</taxon>
        <taxon>Nicotianoideae</taxon>
        <taxon>Nicotianeae</taxon>
        <taxon>Nicotiana</taxon>
    </lineage>
</organism>
<accession>A0A1U7YH15</accession>
<dbReference type="Gene3D" id="1.25.40.10">
    <property type="entry name" value="Tetratricopeptide repeat domain"/>
    <property type="match status" value="1"/>
</dbReference>
<feature type="domain" description="TmcB/TmcC TPR repeats" evidence="2">
    <location>
        <begin position="119"/>
        <end position="162"/>
    </location>
</feature>
<feature type="compositionally biased region" description="Polar residues" evidence="1">
    <location>
        <begin position="283"/>
        <end position="297"/>
    </location>
</feature>
<feature type="region of interest" description="Disordered" evidence="1">
    <location>
        <begin position="275"/>
        <end position="297"/>
    </location>
</feature>
<dbReference type="GeneID" id="104248781"/>
<keyword evidence="3" id="KW-1185">Reference proteome</keyword>
<reference evidence="4" key="2">
    <citation type="submission" date="2025-08" db="UniProtKB">
        <authorList>
            <consortium name="RefSeq"/>
        </authorList>
    </citation>
    <scope>IDENTIFICATION</scope>
    <source>
        <tissue evidence="4">Leaf</tissue>
    </source>
</reference>
<dbReference type="InterPro" id="IPR011990">
    <property type="entry name" value="TPR-like_helical_dom_sf"/>
</dbReference>